<dbReference type="PANTHER" id="PTHR30632">
    <property type="entry name" value="MOLYBDATE-BINDING PERIPLASMIC PROTEIN"/>
    <property type="match status" value="1"/>
</dbReference>
<dbReference type="GO" id="GO:0030973">
    <property type="term" value="F:molybdate ion binding"/>
    <property type="evidence" value="ECO:0007669"/>
    <property type="project" value="TreeGrafter"/>
</dbReference>
<feature type="signal peptide" evidence="6">
    <location>
        <begin position="1"/>
        <end position="19"/>
    </location>
</feature>
<feature type="binding site" evidence="4">
    <location>
        <position position="212"/>
    </location>
    <ligand>
        <name>molybdate</name>
        <dbReference type="ChEBI" id="CHEBI:36264"/>
    </ligand>
</feature>
<evidence type="ECO:0000313" key="7">
    <source>
        <dbReference type="EMBL" id="APT88677.1"/>
    </source>
</evidence>
<feature type="chain" id="PRO_5039103620" description="Molybdate-binding protein" evidence="6">
    <location>
        <begin position="20"/>
        <end position="278"/>
    </location>
</feature>
<keyword evidence="8" id="KW-1185">Reference proteome</keyword>
<dbReference type="GO" id="GO:0046872">
    <property type="term" value="F:metal ion binding"/>
    <property type="evidence" value="ECO:0007669"/>
    <property type="project" value="UniProtKB-KW"/>
</dbReference>
<evidence type="ECO:0000313" key="8">
    <source>
        <dbReference type="Proteomes" id="UP000185434"/>
    </source>
</evidence>
<name>A0A1L7CS66_9CORY</name>
<dbReference type="SUPFAM" id="SSF53850">
    <property type="entry name" value="Periplasmic binding protein-like II"/>
    <property type="match status" value="1"/>
</dbReference>
<protein>
    <recommendedName>
        <fullName evidence="9">Molybdate-binding protein</fullName>
    </recommendedName>
</protein>
<dbReference type="Proteomes" id="UP000185434">
    <property type="component" value="Chromosome"/>
</dbReference>
<keyword evidence="4" id="KW-0500">Molybdenum</keyword>
<evidence type="ECO:0000256" key="1">
    <source>
        <dbReference type="ARBA" id="ARBA00009175"/>
    </source>
</evidence>
<evidence type="ECO:0000256" key="6">
    <source>
        <dbReference type="SAM" id="SignalP"/>
    </source>
</evidence>
<evidence type="ECO:0000256" key="4">
    <source>
        <dbReference type="PIRSR" id="PIRSR004846-1"/>
    </source>
</evidence>
<dbReference type="PROSITE" id="PS51257">
    <property type="entry name" value="PROKAR_LIPOPROTEIN"/>
    <property type="match status" value="1"/>
</dbReference>
<sequence length="278" mass="28825">MKKTLAAISVVSAAAIVLAGCSPSNENDSSAEATSSSAAGSNSESQAASDQNEAVDLTVLAAASTRVLNDDLDAQTAELDTPLNLEFINGGSSGLVQQLQDGHPGDVFISADKKNMDKAVDASVASDPVEIAQNSMVMVVPKGNPGEITGVDDGSMDGKNVVLCDEQVPCGNVSKSIQEDLGIDIEAVSLEQSVSDVLGKVTSGEADAGWVYRTDAQAAGDDVEVIEIPKAEDHVNSLYAAVTTNSENPEAARELVDLLTSKEFAETWEKYGFTPVSE</sequence>
<dbReference type="PANTHER" id="PTHR30632:SF0">
    <property type="entry name" value="SULFATE-BINDING PROTEIN"/>
    <property type="match status" value="1"/>
</dbReference>
<organism evidence="7 8">
    <name type="scientific">Corynebacterium frankenforstense DSM 45800</name>
    <dbReference type="NCBI Taxonomy" id="1437875"/>
    <lineage>
        <taxon>Bacteria</taxon>
        <taxon>Bacillati</taxon>
        <taxon>Actinomycetota</taxon>
        <taxon>Actinomycetes</taxon>
        <taxon>Mycobacteriales</taxon>
        <taxon>Corynebacteriaceae</taxon>
        <taxon>Corynebacterium</taxon>
    </lineage>
</organism>
<dbReference type="NCBIfam" id="TIGR01256">
    <property type="entry name" value="modA"/>
    <property type="match status" value="1"/>
</dbReference>
<dbReference type="PIRSF" id="PIRSF004846">
    <property type="entry name" value="ModA"/>
    <property type="match status" value="1"/>
</dbReference>
<dbReference type="KEGG" id="cfk:CFRA_04735"/>
<dbReference type="GO" id="GO:0015689">
    <property type="term" value="P:molybdate ion transport"/>
    <property type="evidence" value="ECO:0007669"/>
    <property type="project" value="InterPro"/>
</dbReference>
<feature type="binding site" evidence="4">
    <location>
        <position position="64"/>
    </location>
    <ligand>
        <name>molybdate</name>
        <dbReference type="ChEBI" id="CHEBI:36264"/>
    </ligand>
</feature>
<keyword evidence="2 4" id="KW-0479">Metal-binding</keyword>
<evidence type="ECO:0000256" key="3">
    <source>
        <dbReference type="ARBA" id="ARBA00022729"/>
    </source>
</evidence>
<accession>A0A1L7CS66</accession>
<evidence type="ECO:0000256" key="2">
    <source>
        <dbReference type="ARBA" id="ARBA00022723"/>
    </source>
</evidence>
<evidence type="ECO:0008006" key="9">
    <source>
        <dbReference type="Google" id="ProtNLM"/>
    </source>
</evidence>
<gene>
    <name evidence="7" type="ORF">CFRA_04735</name>
</gene>
<feature type="binding site" evidence="4">
    <location>
        <position position="92"/>
    </location>
    <ligand>
        <name>molybdate</name>
        <dbReference type="ChEBI" id="CHEBI:36264"/>
    </ligand>
</feature>
<proteinExistence type="inferred from homology"/>
<dbReference type="STRING" id="1437875.CFRA_04735"/>
<evidence type="ECO:0000256" key="5">
    <source>
        <dbReference type="SAM" id="MobiDB-lite"/>
    </source>
</evidence>
<dbReference type="InterPro" id="IPR050682">
    <property type="entry name" value="ModA/WtpA"/>
</dbReference>
<feature type="compositionally biased region" description="Low complexity" evidence="5">
    <location>
        <begin position="23"/>
        <end position="49"/>
    </location>
</feature>
<feature type="binding site" evidence="4">
    <location>
        <position position="194"/>
    </location>
    <ligand>
        <name>molybdate</name>
        <dbReference type="ChEBI" id="CHEBI:36264"/>
    </ligand>
</feature>
<dbReference type="InterPro" id="IPR005950">
    <property type="entry name" value="ModA"/>
</dbReference>
<reference evidence="7 8" key="1">
    <citation type="submission" date="2014-08" db="EMBL/GenBank/DDBJ databases">
        <title>Complete genome sequence of Corynebacterium frankenforstense ST18(T) (=DSM 45800(T)), isolated from raw cow milk.</title>
        <authorList>
            <person name="Ruckert C."/>
            <person name="Albersmeier A."/>
            <person name="Winkler A."/>
            <person name="Lipski A."/>
            <person name="Kalinowski J."/>
        </authorList>
    </citation>
    <scope>NUCLEOTIDE SEQUENCE [LARGE SCALE GENOMIC DNA]</scope>
    <source>
        <strain evidence="7 8">ST18</strain>
    </source>
</reference>
<dbReference type="EMBL" id="CP009247">
    <property type="protein sequence ID" value="APT88677.1"/>
    <property type="molecule type" value="Genomic_DNA"/>
</dbReference>
<dbReference type="OrthoDB" id="9785015at2"/>
<keyword evidence="3 6" id="KW-0732">Signal</keyword>
<feature type="region of interest" description="Disordered" evidence="5">
    <location>
        <begin position="23"/>
        <end position="52"/>
    </location>
</feature>
<dbReference type="AlphaFoldDB" id="A0A1L7CS66"/>
<dbReference type="Pfam" id="PF13531">
    <property type="entry name" value="SBP_bac_11"/>
    <property type="match status" value="1"/>
</dbReference>
<dbReference type="Gene3D" id="3.40.190.10">
    <property type="entry name" value="Periplasmic binding protein-like II"/>
    <property type="match status" value="2"/>
</dbReference>
<comment type="similarity">
    <text evidence="1">Belongs to the bacterial solute-binding protein ModA family.</text>
</comment>